<comment type="similarity">
    <text evidence="2">Belongs to the nitroreductase family.</text>
</comment>
<dbReference type="GO" id="GO:0046857">
    <property type="term" value="F:oxidoreductase activity, acting on other nitrogenous compounds as donors, with NAD or NADP as acceptor"/>
    <property type="evidence" value="ECO:0007669"/>
    <property type="project" value="TreeGrafter"/>
</dbReference>
<reference evidence="9 10" key="1">
    <citation type="submission" date="2018-05" db="EMBL/GenBank/DDBJ databases">
        <title>Reference genomes for bee gut microbiota database.</title>
        <authorList>
            <person name="Ellegaard K.M."/>
        </authorList>
    </citation>
    <scope>NUCLEOTIDE SEQUENCE [LARGE SCALE GENOMIC DNA]</scope>
    <source>
        <strain evidence="9 10">ESL0284</strain>
    </source>
</reference>
<evidence type="ECO:0000313" key="10">
    <source>
        <dbReference type="Proteomes" id="UP000247565"/>
    </source>
</evidence>
<dbReference type="Pfam" id="PF00881">
    <property type="entry name" value="Nitroreductase"/>
    <property type="match status" value="1"/>
</dbReference>
<dbReference type="InterPro" id="IPR050627">
    <property type="entry name" value="Nitroreductase/BluB"/>
</dbReference>
<dbReference type="InterPro" id="IPR000415">
    <property type="entry name" value="Nitroreductase-like"/>
</dbReference>
<evidence type="ECO:0000256" key="4">
    <source>
        <dbReference type="ARBA" id="ARBA00022643"/>
    </source>
</evidence>
<dbReference type="GO" id="GO:0046256">
    <property type="term" value="P:2,4,6-trinitrotoluene catabolic process"/>
    <property type="evidence" value="ECO:0007669"/>
    <property type="project" value="TreeGrafter"/>
</dbReference>
<dbReference type="PANTHER" id="PTHR23026">
    <property type="entry name" value="NADPH NITROREDUCTASE"/>
    <property type="match status" value="1"/>
</dbReference>
<evidence type="ECO:0000313" key="9">
    <source>
        <dbReference type="EMBL" id="PXZ00527.1"/>
    </source>
</evidence>
<keyword evidence="6" id="KW-0560">Oxidoreductase</keyword>
<protein>
    <submittedName>
        <fullName evidence="9">Oxygen-insensitive NAD(P)H nitroreductase</fullName>
    </submittedName>
</protein>
<name>A0A318MYM9_9PROT</name>
<evidence type="ECO:0000256" key="6">
    <source>
        <dbReference type="ARBA" id="ARBA00023002"/>
    </source>
</evidence>
<evidence type="ECO:0000256" key="3">
    <source>
        <dbReference type="ARBA" id="ARBA00022630"/>
    </source>
</evidence>
<evidence type="ECO:0000256" key="5">
    <source>
        <dbReference type="ARBA" id="ARBA00022857"/>
    </source>
</evidence>
<organism evidence="9 10">
    <name type="scientific">Commensalibacter melissae</name>
    <dbReference type="NCBI Taxonomy" id="2070537"/>
    <lineage>
        <taxon>Bacteria</taxon>
        <taxon>Pseudomonadati</taxon>
        <taxon>Pseudomonadota</taxon>
        <taxon>Alphaproteobacteria</taxon>
        <taxon>Acetobacterales</taxon>
        <taxon>Acetobacteraceae</taxon>
    </lineage>
</organism>
<dbReference type="InterPro" id="IPR033878">
    <property type="entry name" value="NfsB-like"/>
</dbReference>
<dbReference type="AlphaFoldDB" id="A0A318MYM9"/>
<comment type="caution">
    <text evidence="9">The sequence shown here is derived from an EMBL/GenBank/DDBJ whole genome shotgun (WGS) entry which is preliminary data.</text>
</comment>
<dbReference type="InterPro" id="IPR029479">
    <property type="entry name" value="Nitroreductase"/>
</dbReference>
<evidence type="ECO:0000256" key="1">
    <source>
        <dbReference type="ARBA" id="ARBA00001917"/>
    </source>
</evidence>
<proteinExistence type="inferred from homology"/>
<accession>A0A318MYM9</accession>
<dbReference type="OrthoDB" id="9809288at2"/>
<evidence type="ECO:0000256" key="7">
    <source>
        <dbReference type="ARBA" id="ARBA00023027"/>
    </source>
</evidence>
<dbReference type="CDD" id="cd02149">
    <property type="entry name" value="NfsB-like"/>
    <property type="match status" value="1"/>
</dbReference>
<keyword evidence="5" id="KW-0521">NADP</keyword>
<comment type="cofactor">
    <cofactor evidence="1">
        <name>FMN</name>
        <dbReference type="ChEBI" id="CHEBI:58210"/>
    </cofactor>
</comment>
<dbReference type="Proteomes" id="UP000247565">
    <property type="component" value="Unassembled WGS sequence"/>
</dbReference>
<dbReference type="NCBIfam" id="NF008275">
    <property type="entry name" value="PRK11053.1"/>
    <property type="match status" value="1"/>
</dbReference>
<evidence type="ECO:0000256" key="2">
    <source>
        <dbReference type="ARBA" id="ARBA00007118"/>
    </source>
</evidence>
<gene>
    <name evidence="9" type="ORF">DK869_03725</name>
</gene>
<dbReference type="PANTHER" id="PTHR23026:SF125">
    <property type="entry name" value="OXYGEN-INSENSITIVE NAD(P)H NITROREDUCTASE"/>
    <property type="match status" value="1"/>
</dbReference>
<evidence type="ECO:0000259" key="8">
    <source>
        <dbReference type="Pfam" id="PF00881"/>
    </source>
</evidence>
<feature type="domain" description="Nitroreductase" evidence="8">
    <location>
        <begin position="9"/>
        <end position="194"/>
    </location>
</feature>
<dbReference type="GO" id="GO:0005829">
    <property type="term" value="C:cytosol"/>
    <property type="evidence" value="ECO:0007669"/>
    <property type="project" value="TreeGrafter"/>
</dbReference>
<sequence length="218" mass="25268">MDIEKFALRRFTAKRYDPTKKIPDHIINQLVDLLRYTPTSINSQPYHFIVASTENGIKRVASSMVREEFLYNKHKVDRASHTIVICSKTDMDESYIRKIIEQEIKDGRHNPNLNKEEFINLYIGYMNLHKKILKDLPNWTAKQGYIALGNLLLGASLANIDASPIEGFDADILDKEFHLKEKGFTSILVITLGYHDKTDYNAKQPKSRFPKEELFTFC</sequence>
<dbReference type="EMBL" id="QGLT01000002">
    <property type="protein sequence ID" value="PXZ00527.1"/>
    <property type="molecule type" value="Genomic_DNA"/>
</dbReference>
<keyword evidence="7" id="KW-0520">NAD</keyword>
<keyword evidence="4" id="KW-0288">FMN</keyword>
<dbReference type="RefSeq" id="WP_110438670.1">
    <property type="nucleotide sequence ID" value="NZ_CP046393.1"/>
</dbReference>
<keyword evidence="10" id="KW-1185">Reference proteome</keyword>
<dbReference type="SUPFAM" id="SSF55469">
    <property type="entry name" value="FMN-dependent nitroreductase-like"/>
    <property type="match status" value="1"/>
</dbReference>
<keyword evidence="3" id="KW-0285">Flavoprotein</keyword>
<dbReference type="Gene3D" id="3.40.109.10">
    <property type="entry name" value="NADH Oxidase"/>
    <property type="match status" value="1"/>
</dbReference>